<keyword evidence="2" id="KW-1185">Reference proteome</keyword>
<dbReference type="Proteomes" id="UP000008207">
    <property type="component" value="Chromosome"/>
</dbReference>
<evidence type="ECO:0000313" key="2">
    <source>
        <dbReference type="Proteomes" id="UP000008207"/>
    </source>
</evidence>
<dbReference type="AlphaFoldDB" id="B8ICG0"/>
<evidence type="ECO:0000313" key="1">
    <source>
        <dbReference type="EMBL" id="ACL55548.1"/>
    </source>
</evidence>
<name>B8ICG0_METNO</name>
<dbReference type="KEGG" id="mno:Mnod_0507"/>
<accession>B8ICG0</accession>
<dbReference type="HOGENOM" id="CLU_109320_0_0_5"/>
<proteinExistence type="predicted"/>
<dbReference type="eggNOG" id="ENOG5032RM6">
    <property type="taxonomic scope" value="Bacteria"/>
</dbReference>
<organism evidence="1 2">
    <name type="scientific">Methylobacterium nodulans (strain LMG 21967 / CNCM I-2342 / ORS 2060)</name>
    <dbReference type="NCBI Taxonomy" id="460265"/>
    <lineage>
        <taxon>Bacteria</taxon>
        <taxon>Pseudomonadati</taxon>
        <taxon>Pseudomonadota</taxon>
        <taxon>Alphaproteobacteria</taxon>
        <taxon>Hyphomicrobiales</taxon>
        <taxon>Methylobacteriaceae</taxon>
        <taxon>Methylobacterium</taxon>
    </lineage>
</organism>
<gene>
    <name evidence="1" type="ordered locus">Mnod_0507</name>
</gene>
<sequence>MLAWRNQAKRGALSSFASSLCQIKQRNNPVGTIRHSVSAVLISALAACGYVPVTSMLKLSAIDFRVTDPRALRAAVELPKAMLPRRVVLRFIGRINNGPDQTEEFDLEEINDPTVADVGSVKADRRISAYRLTSADANRLTAFRSSLFRQKAEQGGRGEVNLEVRTEGCRAGPFASGPVLATTYIKTSETGTYVPLMRNFDLRTIDPKRDLVETAPQCQ</sequence>
<protein>
    <submittedName>
        <fullName evidence="1">Uncharacterized protein</fullName>
    </submittedName>
</protein>
<dbReference type="EMBL" id="CP001349">
    <property type="protein sequence ID" value="ACL55548.1"/>
    <property type="molecule type" value="Genomic_DNA"/>
</dbReference>
<reference evidence="1 2" key="1">
    <citation type="submission" date="2009-01" db="EMBL/GenBank/DDBJ databases">
        <title>Complete sequence of chromosome of Methylobacterium nodulans ORS 2060.</title>
        <authorList>
            <consortium name="US DOE Joint Genome Institute"/>
            <person name="Lucas S."/>
            <person name="Copeland A."/>
            <person name="Lapidus A."/>
            <person name="Glavina del Rio T."/>
            <person name="Dalin E."/>
            <person name="Tice H."/>
            <person name="Bruce D."/>
            <person name="Goodwin L."/>
            <person name="Pitluck S."/>
            <person name="Sims D."/>
            <person name="Brettin T."/>
            <person name="Detter J.C."/>
            <person name="Han C."/>
            <person name="Larimer F."/>
            <person name="Land M."/>
            <person name="Hauser L."/>
            <person name="Kyrpides N."/>
            <person name="Ivanova N."/>
            <person name="Marx C.J."/>
            <person name="Richardson P."/>
        </authorList>
    </citation>
    <scope>NUCLEOTIDE SEQUENCE [LARGE SCALE GENOMIC DNA]</scope>
    <source>
        <strain evidence="2">LMG 21967 / CNCM I-2342 / ORS 2060</strain>
    </source>
</reference>